<dbReference type="KEGG" id="rir:BN877_I1882"/>
<dbReference type="Gene3D" id="1.10.30.50">
    <property type="match status" value="1"/>
</dbReference>
<dbReference type="InterPro" id="IPR002711">
    <property type="entry name" value="HNH"/>
</dbReference>
<dbReference type="GO" id="GO:0003676">
    <property type="term" value="F:nucleic acid binding"/>
    <property type="evidence" value="ECO:0007669"/>
    <property type="project" value="InterPro"/>
</dbReference>
<dbReference type="REBASE" id="780541">
    <property type="entry name" value="Rsp74ORF1882P"/>
</dbReference>
<gene>
    <name evidence="2" type="ORF">BN877_I1882</name>
</gene>
<organism evidence="2 3">
    <name type="scientific">Agrobacterium pusense</name>
    <dbReference type="NCBI Taxonomy" id="648995"/>
    <lineage>
        <taxon>Bacteria</taxon>
        <taxon>Pseudomonadati</taxon>
        <taxon>Pseudomonadota</taxon>
        <taxon>Alphaproteobacteria</taxon>
        <taxon>Hyphomicrobiales</taxon>
        <taxon>Rhizobiaceae</taxon>
        <taxon>Rhizobium/Agrobacterium group</taxon>
        <taxon>Agrobacterium</taxon>
    </lineage>
</organism>
<dbReference type="Pfam" id="PF01844">
    <property type="entry name" value="HNH"/>
    <property type="match status" value="1"/>
</dbReference>
<dbReference type="Proteomes" id="UP000016944">
    <property type="component" value="Chromosome I"/>
</dbReference>
<dbReference type="CDD" id="cd00085">
    <property type="entry name" value="HNHc"/>
    <property type="match status" value="1"/>
</dbReference>
<feature type="domain" description="HNH nuclease" evidence="1">
    <location>
        <begin position="186"/>
        <end position="245"/>
    </location>
</feature>
<dbReference type="RefSeq" id="WP_022556431.1">
    <property type="nucleotide sequence ID" value="NC_022535.1"/>
</dbReference>
<dbReference type="Pfam" id="PF26348">
    <property type="entry name" value="SRA_ScoMcrA"/>
    <property type="match status" value="1"/>
</dbReference>
<dbReference type="SMART" id="SM00507">
    <property type="entry name" value="HNHc"/>
    <property type="match status" value="1"/>
</dbReference>
<dbReference type="GO" id="GO:0008270">
    <property type="term" value="F:zinc ion binding"/>
    <property type="evidence" value="ECO:0007669"/>
    <property type="project" value="InterPro"/>
</dbReference>
<dbReference type="GO" id="GO:0004519">
    <property type="term" value="F:endonuclease activity"/>
    <property type="evidence" value="ECO:0007669"/>
    <property type="project" value="InterPro"/>
</dbReference>
<dbReference type="AlphaFoldDB" id="U4Q878"/>
<evidence type="ECO:0000259" key="1">
    <source>
        <dbReference type="SMART" id="SM00507"/>
    </source>
</evidence>
<dbReference type="HOGENOM" id="CLU_058772_0_1_5"/>
<proteinExistence type="predicted"/>
<accession>U4Q878</accession>
<evidence type="ECO:0000313" key="2">
    <source>
        <dbReference type="EMBL" id="CDI08776.1"/>
    </source>
</evidence>
<protein>
    <recommendedName>
        <fullName evidence="1">HNH nuclease domain-containing protein</fullName>
    </recommendedName>
</protein>
<dbReference type="InterPro" id="IPR058712">
    <property type="entry name" value="SRA_ScoMcrA"/>
</dbReference>
<name>U4Q878_9HYPH</name>
<evidence type="ECO:0000313" key="3">
    <source>
        <dbReference type="Proteomes" id="UP000016944"/>
    </source>
</evidence>
<sequence>MSWGFDKGRIYNRRASIHAPFGGQQQGGIITPKKHNLVIIVTGEEGHEHGYNDTWSPDGRFDYFGEGQVGDMKMEKGNLGIASHSARGKSLLLFTKLKAGLRFESEMVYEGHKIVRAPDRLGNMRDAIVFALRPIDTVFEHVESVPVASPQTAKSLDDLKKRAFAASVQKPAKNQVTTSVFDRSRDVRDYVVARSLGKCEGCGNDAPFTRPNGVPYLEPHHIRRLTDGGPDDPRFVIALCPNCHRRVHSGSDGADYNGTLLEKMKTIELGVPS</sequence>
<dbReference type="InterPro" id="IPR003615">
    <property type="entry name" value="HNH_nuc"/>
</dbReference>
<dbReference type="PATRIC" id="fig|424182.3.peg.1853"/>
<dbReference type="EMBL" id="HG518322">
    <property type="protein sequence ID" value="CDI08776.1"/>
    <property type="molecule type" value="Genomic_DNA"/>
</dbReference>
<reference evidence="2 3" key="1">
    <citation type="journal article" date="2013" name="Genome Announc.">
        <title>Complete Genome Sequence of the Sesbania Symbiont and Rice Growth-Promoting Endophyte Rhizobium sp. Strain IRBG74.</title>
        <authorList>
            <person name="Crook M.B."/>
            <person name="Mitra S."/>
            <person name="Ane J.M."/>
            <person name="Sadowsky M.J."/>
            <person name="Gyaneshwar P."/>
        </authorList>
    </citation>
    <scope>NUCLEOTIDE SEQUENCE [LARGE SCALE GENOMIC DNA]</scope>
    <source>
        <strain evidence="2 3">IRBG74</strain>
    </source>
</reference>